<dbReference type="InterPro" id="IPR000989">
    <property type="entry name" value="Rep"/>
</dbReference>
<evidence type="ECO:0008006" key="3">
    <source>
        <dbReference type="Google" id="ProtNLM"/>
    </source>
</evidence>
<keyword evidence="2" id="KW-0614">Plasmid</keyword>
<dbReference type="EMBL" id="LN853277">
    <property type="protein sequence ID" value="CRY95521.1"/>
    <property type="molecule type" value="Genomic_DNA"/>
</dbReference>
<evidence type="ECO:0000256" key="1">
    <source>
        <dbReference type="ARBA" id="ARBA00022705"/>
    </source>
</evidence>
<proteinExistence type="predicted"/>
<name>A0A0H5Q0M3_9ZZZZ</name>
<reference evidence="2" key="1">
    <citation type="submission" date="2015-06" db="EMBL/GenBank/DDBJ databases">
        <authorList>
            <person name="Joergensen T."/>
        </authorList>
    </citation>
    <scope>NUCLEOTIDE SEQUENCE</scope>
    <source>
        <plasmid evidence="2">pRGRH0652</plasmid>
    </source>
</reference>
<organism evidence="2">
    <name type="scientific">uncultured prokaryote</name>
    <dbReference type="NCBI Taxonomy" id="198431"/>
    <lineage>
        <taxon>unclassified sequences</taxon>
        <taxon>environmental samples</taxon>
    </lineage>
</organism>
<keyword evidence="1" id="KW-0235">DNA replication</keyword>
<dbReference type="GO" id="GO:0003677">
    <property type="term" value="F:DNA binding"/>
    <property type="evidence" value="ECO:0007669"/>
    <property type="project" value="InterPro"/>
</dbReference>
<evidence type="ECO:0000313" key="2">
    <source>
        <dbReference type="EMBL" id="CRY95521.1"/>
    </source>
</evidence>
<sequence length="389" mass="43090">MARRVERFALQSVARDILPKSRTAFCLRSRIKGGEGVGVWRSTQHQTAHYSGLIVCGSVWTCPVCAAKISERRRLELQAAIAQHRESGGDAYLLTLTTPHGRRDDLAQLLAMQAKALASFTAQRAVKAVFAEMGEIGRVRAFEVTHGRKGTNNGWHPHYHFLQFAKGGADAAQLMDWRTRLYLEWAKCCERAGLGTPSFQHGLDLQDGSKADKYLSKWGLECEMTKGHIKQAKAGGETPFDLLRAVLADKSDRQAAALFSEFGRVFKGKRQLSWSRGLRARFDLAEEKTDEELSREQSEDAELLGLISVDEWRDVLRVQARGVVLELAAAGGWLAVARFLWFIRGAAQGVEIDAAMVQEARGLILQIYGNSPGNETFVPQKTGGLPILQ</sequence>
<dbReference type="GO" id="GO:0006260">
    <property type="term" value="P:DNA replication"/>
    <property type="evidence" value="ECO:0007669"/>
    <property type="project" value="UniProtKB-KW"/>
</dbReference>
<geneLocation type="plasmid" evidence="2">
    <name>pRGRH0652</name>
</geneLocation>
<dbReference type="AlphaFoldDB" id="A0A0H5Q0M3"/>
<dbReference type="Pfam" id="PF01446">
    <property type="entry name" value="Rep_1"/>
    <property type="match status" value="1"/>
</dbReference>
<accession>A0A0H5Q0M3</accession>
<protein>
    <recommendedName>
        <fullName evidence="3">Replication protein</fullName>
    </recommendedName>
</protein>
<reference evidence="2" key="2">
    <citation type="submission" date="2015-07" db="EMBL/GenBank/DDBJ databases">
        <title>Plasmids, circular viruses and viroids from rat gut.</title>
        <authorList>
            <person name="Jorgensen T.J."/>
            <person name="Hansen M.A."/>
            <person name="Xu Z."/>
            <person name="Tabak M.A."/>
            <person name="Sorensen S.J."/>
            <person name="Hansen L.H."/>
        </authorList>
    </citation>
    <scope>NUCLEOTIDE SEQUENCE</scope>
    <source>
        <plasmid evidence="2">pRGRH0652</plasmid>
    </source>
</reference>